<dbReference type="PROSITE" id="PS51257">
    <property type="entry name" value="PROKAR_LIPOPROTEIN"/>
    <property type="match status" value="1"/>
</dbReference>
<dbReference type="Pfam" id="PF08085">
    <property type="entry name" value="Entericidin"/>
    <property type="match status" value="1"/>
</dbReference>
<evidence type="ECO:0000256" key="2">
    <source>
        <dbReference type="ARBA" id="ARBA00022475"/>
    </source>
</evidence>
<dbReference type="GO" id="GO:0009636">
    <property type="term" value="P:response to toxic substance"/>
    <property type="evidence" value="ECO:0007669"/>
    <property type="project" value="InterPro"/>
</dbReference>
<dbReference type="RefSeq" id="WP_121896461.1">
    <property type="nucleotide sequence ID" value="NZ_RCNT01000001.1"/>
</dbReference>
<dbReference type="GO" id="GO:0016020">
    <property type="term" value="C:membrane"/>
    <property type="evidence" value="ECO:0007669"/>
    <property type="project" value="InterPro"/>
</dbReference>
<dbReference type="EMBL" id="RCNT01000001">
    <property type="protein sequence ID" value="RMA43871.1"/>
    <property type="molecule type" value="Genomic_DNA"/>
</dbReference>
<reference evidence="7 8" key="1">
    <citation type="submission" date="2018-10" db="EMBL/GenBank/DDBJ databases">
        <authorList>
            <person name="Jung H.S."/>
            <person name="Jeon C.O."/>
        </authorList>
    </citation>
    <scope>NUCLEOTIDE SEQUENCE [LARGE SCALE GENOMIC DNA]</scope>
    <source>
        <strain evidence="7 8">MA-7-27</strain>
    </source>
</reference>
<comment type="caution">
    <text evidence="7">The sequence shown here is derived from an EMBL/GenBank/DDBJ whole genome shotgun (WGS) entry which is preliminary data.</text>
</comment>
<gene>
    <name evidence="7" type="ORF">D9R08_02800</name>
</gene>
<keyword evidence="8" id="KW-1185">Reference proteome</keyword>
<proteinExistence type="inferred from homology"/>
<evidence type="ECO:0000313" key="8">
    <source>
        <dbReference type="Proteomes" id="UP000281343"/>
    </source>
</evidence>
<evidence type="ECO:0000256" key="3">
    <source>
        <dbReference type="ARBA" id="ARBA00022729"/>
    </source>
</evidence>
<dbReference type="Proteomes" id="UP000281343">
    <property type="component" value="Unassembled WGS sequence"/>
</dbReference>
<keyword evidence="2" id="KW-1003">Cell membrane</keyword>
<evidence type="ECO:0000313" key="7">
    <source>
        <dbReference type="EMBL" id="RMA43871.1"/>
    </source>
</evidence>
<name>A0A3L9Y560_9RHOB</name>
<keyword evidence="5" id="KW-0564">Palmitate</keyword>
<accession>A0A3L9Y560</accession>
<keyword evidence="6 7" id="KW-0449">Lipoprotein</keyword>
<keyword evidence="4" id="KW-0472">Membrane</keyword>
<comment type="similarity">
    <text evidence="1">Belongs to the EcnA/EcnB lipoprotein family.</text>
</comment>
<protein>
    <submittedName>
        <fullName evidence="7">Entericidin A/B family lipoprotein</fullName>
    </submittedName>
</protein>
<evidence type="ECO:0000256" key="5">
    <source>
        <dbReference type="ARBA" id="ARBA00023139"/>
    </source>
</evidence>
<keyword evidence="3" id="KW-0732">Signal</keyword>
<organism evidence="7 8">
    <name type="scientific">Rhodophyticola porphyridii</name>
    <dbReference type="NCBI Taxonomy" id="1852017"/>
    <lineage>
        <taxon>Bacteria</taxon>
        <taxon>Pseudomonadati</taxon>
        <taxon>Pseudomonadota</taxon>
        <taxon>Alphaproteobacteria</taxon>
        <taxon>Rhodobacterales</taxon>
        <taxon>Roseobacteraceae</taxon>
        <taxon>Rhodophyticola</taxon>
    </lineage>
</organism>
<dbReference type="AlphaFoldDB" id="A0A3L9Y560"/>
<evidence type="ECO:0000256" key="6">
    <source>
        <dbReference type="ARBA" id="ARBA00023288"/>
    </source>
</evidence>
<evidence type="ECO:0000256" key="4">
    <source>
        <dbReference type="ARBA" id="ARBA00023136"/>
    </source>
</evidence>
<sequence>MTRIALAFAALLGLAACETVDGFGQDVQAAGQGISEVAEDVQEDI</sequence>
<dbReference type="InterPro" id="IPR012556">
    <property type="entry name" value="Entericidin"/>
</dbReference>
<evidence type="ECO:0000256" key="1">
    <source>
        <dbReference type="ARBA" id="ARBA00010296"/>
    </source>
</evidence>